<comment type="caution">
    <text evidence="1">The sequence shown here is derived from an EMBL/GenBank/DDBJ whole genome shotgun (WGS) entry which is preliminary data.</text>
</comment>
<name>A0ABQ2TEU8_STREZ</name>
<proteinExistence type="predicted"/>
<dbReference type="Proteomes" id="UP000597853">
    <property type="component" value="Unassembled WGS sequence"/>
</dbReference>
<evidence type="ECO:0000313" key="1">
    <source>
        <dbReference type="EMBL" id="GGS62895.1"/>
    </source>
</evidence>
<reference evidence="2" key="1">
    <citation type="journal article" date="2019" name="Int. J. Syst. Evol. Microbiol.">
        <title>The Global Catalogue of Microorganisms (GCM) 10K type strain sequencing project: providing services to taxonomists for standard genome sequencing and annotation.</title>
        <authorList>
            <consortium name="The Broad Institute Genomics Platform"/>
            <consortium name="The Broad Institute Genome Sequencing Center for Infectious Disease"/>
            <person name="Wu L."/>
            <person name="Ma J."/>
        </authorList>
    </citation>
    <scope>NUCLEOTIDE SEQUENCE [LARGE SCALE GENOMIC DNA]</scope>
    <source>
        <strain evidence="2">JCM 4416</strain>
    </source>
</reference>
<sequence length="72" mass="8064">MRRRFPDLAHEEQCVREPAVDQARSRVRRSRTTVCRAGSDASVQQVAVSPARSDIRLPDRVPGRLPGLVTAR</sequence>
<accession>A0ABQ2TEU8</accession>
<keyword evidence="2" id="KW-1185">Reference proteome</keyword>
<organism evidence="1 2">
    <name type="scientific">Streptomyces pseudogriseolus</name>
    <name type="common">Streptomyces gancidicus</name>
    <name type="synonym">Streptomyces rubiginosus</name>
    <dbReference type="NCBI Taxonomy" id="36817"/>
    <lineage>
        <taxon>Bacteria</taxon>
        <taxon>Bacillati</taxon>
        <taxon>Actinomycetota</taxon>
        <taxon>Actinomycetes</taxon>
        <taxon>Kitasatosporales</taxon>
        <taxon>Streptomycetaceae</taxon>
        <taxon>Streptomyces</taxon>
        <taxon>Streptomyces pseudogriseolus group</taxon>
    </lineage>
</organism>
<evidence type="ECO:0000313" key="2">
    <source>
        <dbReference type="Proteomes" id="UP000597853"/>
    </source>
</evidence>
<gene>
    <name evidence="1" type="ORF">GCM10010285_47890</name>
</gene>
<dbReference type="EMBL" id="BMTX01000017">
    <property type="protein sequence ID" value="GGS62895.1"/>
    <property type="molecule type" value="Genomic_DNA"/>
</dbReference>
<protein>
    <submittedName>
        <fullName evidence="1">Uncharacterized protein</fullName>
    </submittedName>
</protein>